<dbReference type="SUPFAM" id="SSF57997">
    <property type="entry name" value="Tropomyosin"/>
    <property type="match status" value="1"/>
</dbReference>
<reference evidence="4" key="1">
    <citation type="submission" date="2018-09" db="EMBL/GenBank/DDBJ databases">
        <title>Complete genome sequence of thermophilic cyanobacteria strain Thermosynechococcus elongatus PKUAC-SCTE542.</title>
        <authorList>
            <person name="Liang Y."/>
            <person name="Tang J."/>
            <person name="Daroch M."/>
        </authorList>
    </citation>
    <scope>NUCLEOTIDE SEQUENCE [LARGE SCALE GENOMIC DNA]</scope>
    <source>
        <strain evidence="4">E542</strain>
    </source>
</reference>
<evidence type="ECO:0000313" key="3">
    <source>
        <dbReference type="EMBL" id="AXY67922.1"/>
    </source>
</evidence>
<evidence type="ECO:0000256" key="1">
    <source>
        <dbReference type="SAM" id="Coils"/>
    </source>
</evidence>
<evidence type="ECO:0000256" key="2">
    <source>
        <dbReference type="SAM" id="MobiDB-lite"/>
    </source>
</evidence>
<evidence type="ECO:0000313" key="4">
    <source>
        <dbReference type="Proteomes" id="UP000261812"/>
    </source>
</evidence>
<accession>A0A3B7MDH6</accession>
<proteinExistence type="predicted"/>
<feature type="compositionally biased region" description="Polar residues" evidence="2">
    <location>
        <begin position="1"/>
        <end position="11"/>
    </location>
</feature>
<feature type="coiled-coil region" evidence="1">
    <location>
        <begin position="232"/>
        <end position="329"/>
    </location>
</feature>
<gene>
    <name evidence="3" type="ORF">D3A95_06620</name>
</gene>
<dbReference type="EMBL" id="CP032152">
    <property type="protein sequence ID" value="AXY67922.1"/>
    <property type="molecule type" value="Genomic_DNA"/>
</dbReference>
<sequence>MEAQPPQQLSFPWNPMISEPLADSSLASDAASGGENSQRRIQHLEQAIDQCQLYINELKQQLRNQAFLEDLLARTEETAQIQQQAIVALQEQLRSQTTCAHQLAEVSQHRQSLETILQQSQTEIEHLHQEVDRLLKAQDALEAKLVNSHRLLRQREQDCQLLESQLRQVQEEKALLQARLEQARLELSDRQTQIDDLSRRLTQANYLIETQERVISALQQAQGSEASKNSVIQGLSKTLLKTQTKLQELERDYQQQRLQYMTTQHYNQELEARNSQQQERLQHLEAQIAELQEQILHQAQQAREQETAVQHWKDRYTEAERSLAQLQRVIAQMATGSSISLSEVPS</sequence>
<dbReference type="Proteomes" id="UP000261812">
    <property type="component" value="Chromosome"/>
</dbReference>
<keyword evidence="1" id="KW-0175">Coiled coil</keyword>
<dbReference type="KEGG" id="tsq:D3A95_06620"/>
<feature type="region of interest" description="Disordered" evidence="2">
    <location>
        <begin position="1"/>
        <end position="36"/>
    </location>
</feature>
<feature type="coiled-coil region" evidence="1">
    <location>
        <begin position="41"/>
        <end position="200"/>
    </location>
</feature>
<name>A0A3B7MDH6_9CYAN</name>
<protein>
    <submittedName>
        <fullName evidence="3">Uncharacterized protein</fullName>
    </submittedName>
</protein>
<keyword evidence="4" id="KW-1185">Reference proteome</keyword>
<organism evidence="3 4">
    <name type="scientific">Thermosynechococcus sichuanensis E542</name>
    <dbReference type="NCBI Taxonomy" id="2016101"/>
    <lineage>
        <taxon>Bacteria</taxon>
        <taxon>Bacillati</taxon>
        <taxon>Cyanobacteriota</taxon>
        <taxon>Cyanophyceae</taxon>
        <taxon>Acaryochloridales</taxon>
        <taxon>Thermosynechococcaceae</taxon>
        <taxon>Thermosynechococcus</taxon>
        <taxon>Thermosynechococcus sichuanensis</taxon>
    </lineage>
</organism>
<feature type="compositionally biased region" description="Low complexity" evidence="2">
    <location>
        <begin position="21"/>
        <end position="32"/>
    </location>
</feature>
<dbReference type="AlphaFoldDB" id="A0A3B7MDH6"/>